<dbReference type="Proteomes" id="UP000230069">
    <property type="component" value="Unassembled WGS sequence"/>
</dbReference>
<evidence type="ECO:0000313" key="3">
    <source>
        <dbReference type="EMBL" id="PIA48374.1"/>
    </source>
</evidence>
<dbReference type="InterPro" id="IPR013187">
    <property type="entry name" value="F-box-assoc_dom_typ3"/>
</dbReference>
<reference evidence="3 4" key="1">
    <citation type="submission" date="2017-09" db="EMBL/GenBank/DDBJ databases">
        <title>WGS assembly of Aquilegia coerulea Goldsmith.</title>
        <authorList>
            <person name="Hodges S."/>
            <person name="Kramer E."/>
            <person name="Nordborg M."/>
            <person name="Tomkins J."/>
            <person name="Borevitz J."/>
            <person name="Derieg N."/>
            <person name="Yan J."/>
            <person name="Mihaltcheva S."/>
            <person name="Hayes R.D."/>
            <person name="Rokhsar D."/>
        </authorList>
    </citation>
    <scope>NUCLEOTIDE SEQUENCE [LARGE SCALE GENOMIC DNA]</scope>
    <source>
        <strain evidence="4">cv. Goldsmith</strain>
    </source>
</reference>
<dbReference type="Pfam" id="PF00646">
    <property type="entry name" value="F-box"/>
    <property type="match status" value="1"/>
</dbReference>
<organism evidence="3 4">
    <name type="scientific">Aquilegia coerulea</name>
    <name type="common">Rocky mountain columbine</name>
    <dbReference type="NCBI Taxonomy" id="218851"/>
    <lineage>
        <taxon>Eukaryota</taxon>
        <taxon>Viridiplantae</taxon>
        <taxon>Streptophyta</taxon>
        <taxon>Embryophyta</taxon>
        <taxon>Tracheophyta</taxon>
        <taxon>Spermatophyta</taxon>
        <taxon>Magnoliopsida</taxon>
        <taxon>Ranunculales</taxon>
        <taxon>Ranunculaceae</taxon>
        <taxon>Thalictroideae</taxon>
        <taxon>Aquilegia</taxon>
    </lineage>
</organism>
<feature type="compositionally biased region" description="Basic residues" evidence="1">
    <location>
        <begin position="383"/>
        <end position="392"/>
    </location>
</feature>
<keyword evidence="4" id="KW-1185">Reference proteome</keyword>
<protein>
    <recommendedName>
        <fullName evidence="2">F-box domain-containing protein</fullName>
    </recommendedName>
</protein>
<proteinExistence type="predicted"/>
<dbReference type="NCBIfam" id="TIGR01640">
    <property type="entry name" value="F_box_assoc_1"/>
    <property type="match status" value="1"/>
</dbReference>
<dbReference type="Gene3D" id="1.20.1280.50">
    <property type="match status" value="1"/>
</dbReference>
<feature type="domain" description="F-box" evidence="2">
    <location>
        <begin position="1"/>
        <end position="46"/>
    </location>
</feature>
<evidence type="ECO:0000259" key="2">
    <source>
        <dbReference type="PROSITE" id="PS50181"/>
    </source>
</evidence>
<gene>
    <name evidence="3" type="ORF">AQUCO_01400765v1</name>
</gene>
<dbReference type="InterPro" id="IPR001810">
    <property type="entry name" value="F-box_dom"/>
</dbReference>
<dbReference type="PANTHER" id="PTHR31672">
    <property type="entry name" value="BNACNNG10540D PROTEIN"/>
    <property type="match status" value="1"/>
</dbReference>
<dbReference type="EMBL" id="KZ305031">
    <property type="protein sequence ID" value="PIA48374.1"/>
    <property type="molecule type" value="Genomic_DNA"/>
</dbReference>
<dbReference type="InterPro" id="IPR050796">
    <property type="entry name" value="SCF_F-box_component"/>
</dbReference>
<dbReference type="SUPFAM" id="SSF81383">
    <property type="entry name" value="F-box domain"/>
    <property type="match status" value="1"/>
</dbReference>
<evidence type="ECO:0000313" key="4">
    <source>
        <dbReference type="Proteomes" id="UP000230069"/>
    </source>
</evidence>
<evidence type="ECO:0000256" key="1">
    <source>
        <dbReference type="SAM" id="MobiDB-lite"/>
    </source>
</evidence>
<accession>A0A2G5DXY6</accession>
<dbReference type="PROSITE" id="PS50181">
    <property type="entry name" value="FBOX"/>
    <property type="match status" value="1"/>
</dbReference>
<dbReference type="InParanoid" id="A0A2G5DXY6"/>
<dbReference type="PANTHER" id="PTHR31672:SF13">
    <property type="entry name" value="F-BOX PROTEIN CPR30-LIKE"/>
    <property type="match status" value="1"/>
</dbReference>
<sequence length="425" mass="49282">MNLCEFTDDIIIEILLRTPAKDLVTSKTVCKRWYNIISDSSFVNTHLHHSNNCRSRKGIILKPSGGDYWRLDEYSTKIDRKNMSVEKFNLNIVIPGKKKSVSIIASCNGLLLLRSYSGSSSCHGKFYICNLVTRESTALPRINDPRRRRSLETLCVLRCKWAFSYDTSVERYKVFAIWREHVIMLTSGDKKWINISFPTRICKDYPHITPPVFAERELHWVASQFRNVGAMSCACSLDVESREFREIELPIYNAYHYAIFAPFNIKGSISVTIVFDNHLEIWSLAHKANNQWTQNISVSFQSFLKNTPYSLCNICIVGMKEDIDSNDISDMKLKIFIPDGDKLLYHDLSGELRQIASMNNELIVNGAYQFHIDSLVSWNPAQAKRKRKRRRSAEHDRTTTRDCNQAIPNDYIELRNKRRIPRRGH</sequence>
<dbReference type="Pfam" id="PF08268">
    <property type="entry name" value="FBA_3"/>
    <property type="match status" value="1"/>
</dbReference>
<dbReference type="InterPro" id="IPR036047">
    <property type="entry name" value="F-box-like_dom_sf"/>
</dbReference>
<name>A0A2G5DXY6_AQUCA</name>
<dbReference type="OrthoDB" id="1935533at2759"/>
<dbReference type="SMART" id="SM00256">
    <property type="entry name" value="FBOX"/>
    <property type="match status" value="1"/>
</dbReference>
<dbReference type="InterPro" id="IPR017451">
    <property type="entry name" value="F-box-assoc_interact_dom"/>
</dbReference>
<dbReference type="AlphaFoldDB" id="A0A2G5DXY6"/>
<feature type="region of interest" description="Disordered" evidence="1">
    <location>
        <begin position="383"/>
        <end position="402"/>
    </location>
</feature>